<dbReference type="SUPFAM" id="SSF52080">
    <property type="entry name" value="Ribosomal proteins L15p and L18e"/>
    <property type="match status" value="1"/>
</dbReference>
<dbReference type="InterPro" id="IPR021132">
    <property type="entry name" value="Ribosomal_eL18/eL18-A/B/_CS"/>
</dbReference>
<evidence type="ECO:0000256" key="1">
    <source>
        <dbReference type="ARBA" id="ARBA00002238"/>
    </source>
</evidence>
<dbReference type="InterPro" id="IPR002067">
    <property type="entry name" value="MCP"/>
</dbReference>
<evidence type="ECO:0000313" key="19">
    <source>
        <dbReference type="Proteomes" id="UP000774617"/>
    </source>
</evidence>
<evidence type="ECO:0000256" key="15">
    <source>
        <dbReference type="RuleBase" id="RU000488"/>
    </source>
</evidence>
<dbReference type="EMBL" id="JAGTJR010000006">
    <property type="protein sequence ID" value="KAH7058768.1"/>
    <property type="molecule type" value="Genomic_DNA"/>
</dbReference>
<evidence type="ECO:0000256" key="11">
    <source>
        <dbReference type="ARBA" id="ARBA00023128"/>
    </source>
</evidence>
<keyword evidence="5 15" id="KW-0813">Transport</keyword>
<keyword evidence="8" id="KW-0999">Mitochondrion inner membrane</keyword>
<dbReference type="InterPro" id="IPR018108">
    <property type="entry name" value="MCP_transmembrane"/>
</dbReference>
<evidence type="ECO:0000256" key="10">
    <source>
        <dbReference type="ARBA" id="ARBA00022989"/>
    </source>
</evidence>
<feature type="domain" description="Large ribosomal subunit protein uL15/eL18" evidence="17">
    <location>
        <begin position="352"/>
        <end position="539"/>
    </location>
</feature>
<keyword evidence="10" id="KW-1133">Transmembrane helix</keyword>
<evidence type="ECO:0000256" key="12">
    <source>
        <dbReference type="ARBA" id="ARBA00023136"/>
    </source>
</evidence>
<evidence type="ECO:0000256" key="9">
    <source>
        <dbReference type="ARBA" id="ARBA00022980"/>
    </source>
</evidence>
<gene>
    <name evidence="18" type="ORF">B0J12DRAFT_737394</name>
</gene>
<dbReference type="PROSITE" id="PS01106">
    <property type="entry name" value="RIBOSOMAL_L18E"/>
    <property type="match status" value="1"/>
</dbReference>
<dbReference type="PANTHER" id="PTHR24089">
    <property type="entry name" value="SOLUTE CARRIER FAMILY 25"/>
    <property type="match status" value="1"/>
</dbReference>
<keyword evidence="9" id="KW-0689">Ribosomal protein</keyword>
<dbReference type="Proteomes" id="UP000774617">
    <property type="component" value="Unassembled WGS sequence"/>
</dbReference>
<evidence type="ECO:0000256" key="5">
    <source>
        <dbReference type="ARBA" id="ARBA00022448"/>
    </source>
</evidence>
<keyword evidence="13" id="KW-0687">Ribonucleoprotein</keyword>
<evidence type="ECO:0000256" key="7">
    <source>
        <dbReference type="ARBA" id="ARBA00022737"/>
    </source>
</evidence>
<evidence type="ECO:0000256" key="16">
    <source>
        <dbReference type="SAM" id="MobiDB-lite"/>
    </source>
</evidence>
<dbReference type="Pfam" id="PF17135">
    <property type="entry name" value="Ribosomal_L18"/>
    <property type="match status" value="1"/>
</dbReference>
<evidence type="ECO:0000259" key="17">
    <source>
        <dbReference type="Pfam" id="PF17135"/>
    </source>
</evidence>
<comment type="subcellular location">
    <subcellularLocation>
        <location evidence="2">Mitochondrion inner membrane</location>
        <topology evidence="2">Multi-pass membrane protein</topology>
    </subcellularLocation>
</comment>
<dbReference type="PRINTS" id="PR00926">
    <property type="entry name" value="MITOCARRIER"/>
</dbReference>
<dbReference type="Gene3D" id="3.100.10.10">
    <property type="match status" value="1"/>
</dbReference>
<feature type="region of interest" description="Disordered" evidence="16">
    <location>
        <begin position="1"/>
        <end position="23"/>
    </location>
</feature>
<evidence type="ECO:0000256" key="3">
    <source>
        <dbReference type="ARBA" id="ARBA00006815"/>
    </source>
</evidence>
<name>A0ABQ8GK35_9PEZI</name>
<keyword evidence="12 14" id="KW-0472">Membrane</keyword>
<organism evidence="18 19">
    <name type="scientific">Macrophomina phaseolina</name>
    <dbReference type="NCBI Taxonomy" id="35725"/>
    <lineage>
        <taxon>Eukaryota</taxon>
        <taxon>Fungi</taxon>
        <taxon>Dikarya</taxon>
        <taxon>Ascomycota</taxon>
        <taxon>Pezizomycotina</taxon>
        <taxon>Dothideomycetes</taxon>
        <taxon>Dothideomycetes incertae sedis</taxon>
        <taxon>Botryosphaeriales</taxon>
        <taxon>Botryosphaeriaceae</taxon>
        <taxon>Macrophomina</taxon>
    </lineage>
</organism>
<comment type="function">
    <text evidence="1">Mitochondrial transporter that mediates uptake of thiamine pyrophosphate (ThPP) into mitochondria.</text>
</comment>
<dbReference type="InterPro" id="IPR021131">
    <property type="entry name" value="Ribosomal_uL15/eL18"/>
</dbReference>
<feature type="repeat" description="Solcar" evidence="14">
    <location>
        <begin position="237"/>
        <end position="326"/>
    </location>
</feature>
<dbReference type="SUPFAM" id="SSF103506">
    <property type="entry name" value="Mitochondrial carrier"/>
    <property type="match status" value="1"/>
</dbReference>
<accession>A0ABQ8GK35</accession>
<evidence type="ECO:0000256" key="14">
    <source>
        <dbReference type="PROSITE-ProRule" id="PRU00282"/>
    </source>
</evidence>
<sequence>MSNLSATSESSKTPAIMSSPTPPSRVVRMREFLTQPVAASFIAGGVAGAVSRTVVSPLERLKILFQVQSHGRTEYKMSIGKALAKMWREEGWRGFMAGNGTNCIRIVPYSAIQFGAFNFYKRFFESEPGLPLNPQQRLLCGGLAGITSVTFTYPLDIVRTRLSIQTASFEGLSAQAKKELPGMWGLMASMYKNEGGIFALYRGIIPTVAGVAPYVGLNFMVYETMRNYFTQEGEKNPGVFGKLGAGAVSGAVAQTFTYPFDVLRRRFQINTMSGMGYQYKSIWDALTTIIKHEGVRGLYKGIAPNLLKVAPSMASSWLSFELTRDLLENRDCDTNDDGRPPRQPTTAAAKMGIDLDKHHVRSTHRKAPKSDNVYTKLLVKLYRFLARRTDADFNKVVLRRLFMSRINRPPMSISRIVATAHNKHSAKAHEGKTIVVVGTVTDDNRLLEVPKLSIAALRFTATARARITKAGGECLTLDELALRAPTGANTLLLRGPKNAREAVKHFGFGPHSHKKPYVESKGRKFERARGRRRSRGFKV</sequence>
<feature type="compositionally biased region" description="Basic and acidic residues" evidence="16">
    <location>
        <begin position="516"/>
        <end position="528"/>
    </location>
</feature>
<dbReference type="Gene3D" id="1.50.40.10">
    <property type="entry name" value="Mitochondrial carrier domain"/>
    <property type="match status" value="1"/>
</dbReference>
<feature type="compositionally biased region" description="Polar residues" evidence="16">
    <location>
        <begin position="1"/>
        <end position="19"/>
    </location>
</feature>
<comment type="caution">
    <text evidence="18">The sequence shown here is derived from an EMBL/GenBank/DDBJ whole genome shotgun (WGS) entry which is preliminary data.</text>
</comment>
<keyword evidence="11" id="KW-0496">Mitochondrion</keyword>
<protein>
    <recommendedName>
        <fullName evidence="4">Mitochondrial thiamine pyrophosphate carrier 1</fullName>
    </recommendedName>
</protein>
<feature type="repeat" description="Solcar" evidence="14">
    <location>
        <begin position="132"/>
        <end position="228"/>
    </location>
</feature>
<comment type="similarity">
    <text evidence="15">Belongs to the mitochondrial carrier (TC 2.A.29) family.</text>
</comment>
<evidence type="ECO:0000256" key="6">
    <source>
        <dbReference type="ARBA" id="ARBA00022692"/>
    </source>
</evidence>
<feature type="compositionally biased region" description="Basic residues" evidence="16">
    <location>
        <begin position="529"/>
        <end position="539"/>
    </location>
</feature>
<dbReference type="InterPro" id="IPR023395">
    <property type="entry name" value="MCP_dom_sf"/>
</dbReference>
<dbReference type="Pfam" id="PF00153">
    <property type="entry name" value="Mito_carr"/>
    <property type="match status" value="3"/>
</dbReference>
<keyword evidence="7" id="KW-0677">Repeat</keyword>
<evidence type="ECO:0000256" key="8">
    <source>
        <dbReference type="ARBA" id="ARBA00022792"/>
    </source>
</evidence>
<dbReference type="InterPro" id="IPR036227">
    <property type="entry name" value="Ribosomal_uL15/eL18_sf"/>
</dbReference>
<evidence type="ECO:0000313" key="18">
    <source>
        <dbReference type="EMBL" id="KAH7058768.1"/>
    </source>
</evidence>
<evidence type="ECO:0000256" key="13">
    <source>
        <dbReference type="ARBA" id="ARBA00023274"/>
    </source>
</evidence>
<feature type="repeat" description="Solcar" evidence="14">
    <location>
        <begin position="35"/>
        <end position="123"/>
    </location>
</feature>
<keyword evidence="6 14" id="KW-0812">Transmembrane</keyword>
<proteinExistence type="inferred from homology"/>
<keyword evidence="19" id="KW-1185">Reference proteome</keyword>
<feature type="region of interest" description="Disordered" evidence="16">
    <location>
        <begin position="506"/>
        <end position="539"/>
    </location>
</feature>
<reference evidence="18 19" key="1">
    <citation type="journal article" date="2021" name="Nat. Commun.">
        <title>Genetic determinants of endophytism in the Arabidopsis root mycobiome.</title>
        <authorList>
            <person name="Mesny F."/>
            <person name="Miyauchi S."/>
            <person name="Thiergart T."/>
            <person name="Pickel B."/>
            <person name="Atanasova L."/>
            <person name="Karlsson M."/>
            <person name="Huettel B."/>
            <person name="Barry K.W."/>
            <person name="Haridas S."/>
            <person name="Chen C."/>
            <person name="Bauer D."/>
            <person name="Andreopoulos W."/>
            <person name="Pangilinan J."/>
            <person name="LaButti K."/>
            <person name="Riley R."/>
            <person name="Lipzen A."/>
            <person name="Clum A."/>
            <person name="Drula E."/>
            <person name="Henrissat B."/>
            <person name="Kohler A."/>
            <person name="Grigoriev I.V."/>
            <person name="Martin F.M."/>
            <person name="Hacquard S."/>
        </authorList>
    </citation>
    <scope>NUCLEOTIDE SEQUENCE [LARGE SCALE GENOMIC DNA]</scope>
    <source>
        <strain evidence="18 19">MPI-SDFR-AT-0080</strain>
    </source>
</reference>
<evidence type="ECO:0000256" key="4">
    <source>
        <dbReference type="ARBA" id="ARBA00021935"/>
    </source>
</evidence>
<comment type="similarity">
    <text evidence="3">Belongs to the eukaryotic ribosomal protein eL18 family.</text>
</comment>
<dbReference type="PROSITE" id="PS50920">
    <property type="entry name" value="SOLCAR"/>
    <property type="match status" value="3"/>
</dbReference>
<evidence type="ECO:0000256" key="2">
    <source>
        <dbReference type="ARBA" id="ARBA00004448"/>
    </source>
</evidence>